<dbReference type="InterPro" id="IPR036264">
    <property type="entry name" value="Bact_exopeptidase_dim_dom"/>
</dbReference>
<evidence type="ECO:0008006" key="5">
    <source>
        <dbReference type="Google" id="ProtNLM"/>
    </source>
</evidence>
<dbReference type="PANTHER" id="PTHR43808:SF25">
    <property type="entry name" value="PEPTIDASE M20 DIMERISATION DOMAIN-CONTAINING PROTEIN"/>
    <property type="match status" value="1"/>
</dbReference>
<comment type="caution">
    <text evidence="3">The sequence shown here is derived from an EMBL/GenBank/DDBJ whole genome shotgun (WGS) entry which is preliminary data.</text>
</comment>
<reference evidence="3 4" key="1">
    <citation type="journal article" date="2019" name="Int. J. Syst. Evol. Microbiol.">
        <title>The Global Catalogue of Microorganisms (GCM) 10K type strain sequencing project: providing services to taxonomists for standard genome sequencing and annotation.</title>
        <authorList>
            <consortium name="The Broad Institute Genomics Platform"/>
            <consortium name="The Broad Institute Genome Sequencing Center for Infectious Disease"/>
            <person name="Wu L."/>
            <person name="Ma J."/>
        </authorList>
    </citation>
    <scope>NUCLEOTIDE SEQUENCE [LARGE SCALE GENOMIC DNA]</scope>
    <source>
        <strain evidence="3 4">JCM 3106</strain>
    </source>
</reference>
<accession>A0ABN3XQD6</accession>
<dbReference type="NCBIfam" id="TIGR04474">
    <property type="entry name" value="tcm_partner"/>
    <property type="match status" value="1"/>
</dbReference>
<gene>
    <name evidence="3" type="ORF">GCM10017559_04340</name>
</gene>
<keyword evidence="1" id="KW-0479">Metal-binding</keyword>
<evidence type="ECO:0000313" key="3">
    <source>
        <dbReference type="EMBL" id="GAA2987659.1"/>
    </source>
</evidence>
<dbReference type="Proteomes" id="UP001499930">
    <property type="component" value="Unassembled WGS sequence"/>
</dbReference>
<sequence length="460" mass="49787">MVPGGAGESAMADFCERWLATHGFEIHHLERRRGRPSLVAIAHGSGGGRSLMLNGHLDTVGVADYDGDALVPQIRHGKMFGRGAFDMKSGIAAMMCAAARATAQGSLRGDVILACVADEEHASSGTQEVLESFTADAAIVIEPSHLEVTLVHKGFIWFDVEIQGRAAYGSRPALGIDAIVKAGYFLTALEAEGQRKKTNITLVEGDAARLERLRQEGDAITTKYGGRPQTMEIGYHTGKCAATLLPALADAGSMTAPIFAFLDSWGGPDIPLDIARSIAAVPSSEVIVTFGTRFLLQLGNAEAHQAAGDKAFGGTRWREVRKLPSWQKKTFLVSTYRDSLKEAGFPFVLSFEMLDEGGRDIHLVYGTTSHKGLEKTKEAVWKVDPVRGIGYRDPRDPDQTTLDPETRPLQQAILAELGKGERTLEQLREMALLETVYRPSHVPPVVRRLLSSNAIQSEGS</sequence>
<evidence type="ECO:0000256" key="1">
    <source>
        <dbReference type="ARBA" id="ARBA00022723"/>
    </source>
</evidence>
<dbReference type="PANTHER" id="PTHR43808">
    <property type="entry name" value="ACETYLORNITHINE DEACETYLASE"/>
    <property type="match status" value="1"/>
</dbReference>
<evidence type="ECO:0000313" key="4">
    <source>
        <dbReference type="Proteomes" id="UP001499930"/>
    </source>
</evidence>
<name>A0ABN3XQD6_9ACTN</name>
<dbReference type="EMBL" id="BAAAWD010000002">
    <property type="protein sequence ID" value="GAA2987659.1"/>
    <property type="molecule type" value="Genomic_DNA"/>
</dbReference>
<keyword evidence="2" id="KW-0378">Hydrolase</keyword>
<proteinExistence type="predicted"/>
<evidence type="ECO:0000256" key="2">
    <source>
        <dbReference type="ARBA" id="ARBA00022801"/>
    </source>
</evidence>
<dbReference type="Gene3D" id="3.40.630.10">
    <property type="entry name" value="Zn peptidases"/>
    <property type="match status" value="1"/>
</dbReference>
<dbReference type="Gene3D" id="3.30.70.360">
    <property type="match status" value="1"/>
</dbReference>
<dbReference type="InterPro" id="IPR002933">
    <property type="entry name" value="Peptidase_M20"/>
</dbReference>
<dbReference type="Pfam" id="PF01546">
    <property type="entry name" value="Peptidase_M20"/>
    <property type="match status" value="1"/>
</dbReference>
<keyword evidence="4" id="KW-1185">Reference proteome</keyword>
<organism evidence="3 4">
    <name type="scientific">Streptosporangium longisporum</name>
    <dbReference type="NCBI Taxonomy" id="46187"/>
    <lineage>
        <taxon>Bacteria</taxon>
        <taxon>Bacillati</taxon>
        <taxon>Actinomycetota</taxon>
        <taxon>Actinomycetes</taxon>
        <taxon>Streptosporangiales</taxon>
        <taxon>Streptosporangiaceae</taxon>
        <taxon>Streptosporangium</taxon>
    </lineage>
</organism>
<protein>
    <recommendedName>
        <fullName evidence="5">M20/M25/M40 family metallo-hydrolase</fullName>
    </recommendedName>
</protein>
<dbReference type="InterPro" id="IPR050072">
    <property type="entry name" value="Peptidase_M20A"/>
</dbReference>
<dbReference type="InterPro" id="IPR031009">
    <property type="entry name" value="Tcm_partner"/>
</dbReference>
<dbReference type="SUPFAM" id="SSF55031">
    <property type="entry name" value="Bacterial exopeptidase dimerisation domain"/>
    <property type="match status" value="1"/>
</dbReference>
<dbReference type="SUPFAM" id="SSF53187">
    <property type="entry name" value="Zn-dependent exopeptidases"/>
    <property type="match status" value="1"/>
</dbReference>